<evidence type="ECO:0000313" key="12">
    <source>
        <dbReference type="Proteomes" id="UP000185478"/>
    </source>
</evidence>
<reference evidence="11 12" key="1">
    <citation type="submission" date="2014-08" db="EMBL/GenBank/DDBJ databases">
        <title>Complete genome sequence of Corynebacterium aquilae S-613T(T) (=DSM 44791(T)), isolated from the choana of a healthy golden eagle.</title>
        <authorList>
            <person name="Ruckert C."/>
            <person name="Albersmeier A."/>
            <person name="Winkler A."/>
            <person name="Kalinowski J."/>
        </authorList>
    </citation>
    <scope>NUCLEOTIDE SEQUENCE [LARGE SCALE GENOMIC DNA]</scope>
    <source>
        <strain evidence="11 12">S-613</strain>
    </source>
</reference>
<dbReference type="GO" id="GO:0005886">
    <property type="term" value="C:plasma membrane"/>
    <property type="evidence" value="ECO:0007669"/>
    <property type="project" value="UniProtKB-SubCell"/>
</dbReference>
<dbReference type="EMBL" id="CP009245">
    <property type="protein sequence ID" value="APT85298.1"/>
    <property type="molecule type" value="Genomic_DNA"/>
</dbReference>
<keyword evidence="8" id="KW-0406">Ion transport</keyword>
<dbReference type="GO" id="GO:0005524">
    <property type="term" value="F:ATP binding"/>
    <property type="evidence" value="ECO:0007669"/>
    <property type="project" value="UniProtKB-KW"/>
</dbReference>
<dbReference type="PANTHER" id="PTHR42771:SF12">
    <property type="entry name" value="FE(3+) DICITRATE TRANSPORT ATP-BINDING PROTEIN FECE-RELATED"/>
    <property type="match status" value="1"/>
</dbReference>
<dbReference type="SMART" id="SM00382">
    <property type="entry name" value="AAA"/>
    <property type="match status" value="1"/>
</dbReference>
<organism evidence="11 12">
    <name type="scientific">Corynebacterium aquilae DSM 44791</name>
    <dbReference type="NCBI Taxonomy" id="1431546"/>
    <lineage>
        <taxon>Bacteria</taxon>
        <taxon>Bacillati</taxon>
        <taxon>Actinomycetota</taxon>
        <taxon>Actinomycetes</taxon>
        <taxon>Mycobacteriales</taxon>
        <taxon>Corynebacteriaceae</taxon>
        <taxon>Corynebacterium</taxon>
    </lineage>
</organism>
<dbReference type="InterPro" id="IPR003439">
    <property type="entry name" value="ABC_transporter-like_ATP-bd"/>
</dbReference>
<dbReference type="GO" id="GO:0016887">
    <property type="term" value="F:ATP hydrolysis activity"/>
    <property type="evidence" value="ECO:0007669"/>
    <property type="project" value="InterPro"/>
</dbReference>
<keyword evidence="9" id="KW-0472">Membrane</keyword>
<keyword evidence="2" id="KW-0813">Transport</keyword>
<evidence type="ECO:0000256" key="8">
    <source>
        <dbReference type="ARBA" id="ARBA00023065"/>
    </source>
</evidence>
<proteinExistence type="predicted"/>
<dbReference type="Gene3D" id="3.40.50.300">
    <property type="entry name" value="P-loop containing nucleotide triphosphate hydrolases"/>
    <property type="match status" value="1"/>
</dbReference>
<evidence type="ECO:0000256" key="4">
    <source>
        <dbReference type="ARBA" id="ARBA00022496"/>
    </source>
</evidence>
<dbReference type="OrthoDB" id="3579586at2"/>
<keyword evidence="12" id="KW-1185">Reference proteome</keyword>
<protein>
    <submittedName>
        <fullName evidence="11">Iron-dicitrate transporter ATP-binding subunit</fullName>
    </submittedName>
</protein>
<keyword evidence="4" id="KW-0410">Iron transport</keyword>
<keyword evidence="7" id="KW-0408">Iron</keyword>
<dbReference type="KEGG" id="caqu:CAQU_09705"/>
<evidence type="ECO:0000256" key="2">
    <source>
        <dbReference type="ARBA" id="ARBA00022448"/>
    </source>
</evidence>
<dbReference type="InterPro" id="IPR051535">
    <property type="entry name" value="Siderophore_ABC-ATPase"/>
</dbReference>
<keyword evidence="3" id="KW-1003">Cell membrane</keyword>
<dbReference type="Pfam" id="PF00005">
    <property type="entry name" value="ABC_tran"/>
    <property type="match status" value="1"/>
</dbReference>
<gene>
    <name evidence="11" type="primary">fecE</name>
    <name evidence="11" type="ORF">CAQU_09705</name>
</gene>
<dbReference type="AlphaFoldDB" id="A0A1L7CHI4"/>
<dbReference type="InterPro" id="IPR003593">
    <property type="entry name" value="AAA+_ATPase"/>
</dbReference>
<dbReference type="PANTHER" id="PTHR42771">
    <property type="entry name" value="IRON(3+)-HYDROXAMATE IMPORT ATP-BINDING PROTEIN FHUC"/>
    <property type="match status" value="1"/>
</dbReference>
<dbReference type="Proteomes" id="UP000185478">
    <property type="component" value="Chromosome"/>
</dbReference>
<dbReference type="SUPFAM" id="SSF52540">
    <property type="entry name" value="P-loop containing nucleoside triphosphate hydrolases"/>
    <property type="match status" value="1"/>
</dbReference>
<evidence type="ECO:0000256" key="5">
    <source>
        <dbReference type="ARBA" id="ARBA00022741"/>
    </source>
</evidence>
<evidence type="ECO:0000259" key="10">
    <source>
        <dbReference type="PROSITE" id="PS50893"/>
    </source>
</evidence>
<accession>A0A1L7CHI4</accession>
<evidence type="ECO:0000256" key="1">
    <source>
        <dbReference type="ARBA" id="ARBA00004202"/>
    </source>
</evidence>
<keyword evidence="6 11" id="KW-0067">ATP-binding</keyword>
<dbReference type="GO" id="GO:0006826">
    <property type="term" value="P:iron ion transport"/>
    <property type="evidence" value="ECO:0007669"/>
    <property type="project" value="UniProtKB-KW"/>
</dbReference>
<evidence type="ECO:0000256" key="6">
    <source>
        <dbReference type="ARBA" id="ARBA00022840"/>
    </source>
</evidence>
<comment type="subcellular location">
    <subcellularLocation>
        <location evidence="1">Cell membrane</location>
        <topology evidence="1">Peripheral membrane protein</topology>
    </subcellularLocation>
</comment>
<dbReference type="InterPro" id="IPR017871">
    <property type="entry name" value="ABC_transporter-like_CS"/>
</dbReference>
<dbReference type="FunFam" id="3.40.50.300:FF:000134">
    <property type="entry name" value="Iron-enterobactin ABC transporter ATP-binding protein"/>
    <property type="match status" value="1"/>
</dbReference>
<evidence type="ECO:0000256" key="7">
    <source>
        <dbReference type="ARBA" id="ARBA00023004"/>
    </source>
</evidence>
<dbReference type="RefSeq" id="WP_075727201.1">
    <property type="nucleotide sequence ID" value="NZ_CP009245.1"/>
</dbReference>
<evidence type="ECO:0000256" key="3">
    <source>
        <dbReference type="ARBA" id="ARBA00022475"/>
    </source>
</evidence>
<name>A0A1L7CHI4_9CORY</name>
<dbReference type="STRING" id="1431546.CAQU_09705"/>
<dbReference type="CDD" id="cd03214">
    <property type="entry name" value="ABC_Iron-Siderophores_B12_Hemin"/>
    <property type="match status" value="1"/>
</dbReference>
<feature type="domain" description="ABC transporter" evidence="10">
    <location>
        <begin position="10"/>
        <end position="245"/>
    </location>
</feature>
<evidence type="ECO:0000256" key="9">
    <source>
        <dbReference type="ARBA" id="ARBA00023136"/>
    </source>
</evidence>
<dbReference type="PROSITE" id="PS00211">
    <property type="entry name" value="ABC_TRANSPORTER_1"/>
    <property type="match status" value="1"/>
</dbReference>
<evidence type="ECO:0000313" key="11">
    <source>
        <dbReference type="EMBL" id="APT85298.1"/>
    </source>
</evidence>
<dbReference type="InterPro" id="IPR027417">
    <property type="entry name" value="P-loop_NTPase"/>
</dbReference>
<sequence>MNTTTEHPTISAHNITVGYGDRDILHDISVNIPAGEFTVIVGPNACGKSTLLKTLCRMLTPSKGEVHLAGTNIHRQHPKDVAKKISLLPQSPIAPDDITVYDLVSRGRYPHQTAFQHWSREDEHAVNAALINARVDNLANRRVSELSGGQRQRVWIALVLAQDTPIVFLDEPTTYLDITHQVEVLNLARALKRSGRTVVAVLHELTLAFRYATHLIMMKDGHIVAEGNVHDTVTPQLLKDVYELDCDIVADPRTQRPIVIPRDNDTWELPAH</sequence>
<keyword evidence="5" id="KW-0547">Nucleotide-binding</keyword>
<dbReference type="PROSITE" id="PS50893">
    <property type="entry name" value="ABC_TRANSPORTER_2"/>
    <property type="match status" value="1"/>
</dbReference>